<dbReference type="RefSeq" id="WP_110989283.1">
    <property type="nucleotide sequence ID" value="NZ_CAWNWM010000057.1"/>
</dbReference>
<proteinExistence type="predicted"/>
<dbReference type="Pfam" id="PF12773">
    <property type="entry name" value="DZR"/>
    <property type="match status" value="1"/>
</dbReference>
<dbReference type="PROSITE" id="PS50943">
    <property type="entry name" value="HTH_CROC1"/>
    <property type="match status" value="1"/>
</dbReference>
<dbReference type="Proteomes" id="UP000248857">
    <property type="component" value="Unassembled WGS sequence"/>
</dbReference>
<name>A0A2W1J7I7_9CYAN</name>
<evidence type="ECO:0000259" key="1">
    <source>
        <dbReference type="PROSITE" id="PS50943"/>
    </source>
</evidence>
<dbReference type="CDD" id="cd00093">
    <property type="entry name" value="HTH_XRE"/>
    <property type="match status" value="1"/>
</dbReference>
<dbReference type="GO" id="GO:0003677">
    <property type="term" value="F:DNA binding"/>
    <property type="evidence" value="ECO:0007669"/>
    <property type="project" value="InterPro"/>
</dbReference>
<dbReference type="SMART" id="SM00530">
    <property type="entry name" value="HTH_XRE"/>
    <property type="match status" value="1"/>
</dbReference>
<organism evidence="2 3">
    <name type="scientific">Acaryochloris thomasi RCC1774</name>
    <dbReference type="NCBI Taxonomy" id="1764569"/>
    <lineage>
        <taxon>Bacteria</taxon>
        <taxon>Bacillati</taxon>
        <taxon>Cyanobacteriota</taxon>
        <taxon>Cyanophyceae</taxon>
        <taxon>Acaryochloridales</taxon>
        <taxon>Acaryochloridaceae</taxon>
        <taxon>Acaryochloris</taxon>
        <taxon>Acaryochloris thomasi</taxon>
    </lineage>
</organism>
<gene>
    <name evidence="2" type="ORF">C1752_17312</name>
</gene>
<dbReference type="InterPro" id="IPR010982">
    <property type="entry name" value="Lambda_DNA-bd_dom_sf"/>
</dbReference>
<protein>
    <recommendedName>
        <fullName evidence="1">HTH cro/C1-type domain-containing protein</fullName>
    </recommendedName>
</protein>
<sequence>MKALETDQAPKSGESVAEYVCRLREGLGLTQKQVALKAGLHVQSLGKLERGKTTRLNRKTINGLSHALQVPGEYLESLYRGTPVETVQSVKFCPQCWVPGTPPDALWTNVRAKYCFECGEQLRNRCLSCDELITSLKHRFCPYCGQAYKLPKSKTLKS</sequence>
<dbReference type="InterPro" id="IPR025874">
    <property type="entry name" value="DZR"/>
</dbReference>
<reference evidence="2 3" key="1">
    <citation type="journal article" date="2018" name="Sci. Rep.">
        <title>A novel species of the marine cyanobacterium Acaryochloris with a unique pigment content and lifestyle.</title>
        <authorList>
            <person name="Partensky F."/>
            <person name="Six C."/>
            <person name="Ratin M."/>
            <person name="Garczarek L."/>
            <person name="Vaulot D."/>
            <person name="Probert I."/>
            <person name="Calteau A."/>
            <person name="Gourvil P."/>
            <person name="Marie D."/>
            <person name="Grebert T."/>
            <person name="Bouchier C."/>
            <person name="Le Panse S."/>
            <person name="Gachenot M."/>
            <person name="Rodriguez F."/>
            <person name="Garrido J.L."/>
        </authorList>
    </citation>
    <scope>NUCLEOTIDE SEQUENCE [LARGE SCALE GENOMIC DNA]</scope>
    <source>
        <strain evidence="2 3">RCC1774</strain>
    </source>
</reference>
<comment type="caution">
    <text evidence="2">The sequence shown here is derived from an EMBL/GenBank/DDBJ whole genome shotgun (WGS) entry which is preliminary data.</text>
</comment>
<dbReference type="SUPFAM" id="SSF47413">
    <property type="entry name" value="lambda repressor-like DNA-binding domains"/>
    <property type="match status" value="1"/>
</dbReference>
<dbReference type="Pfam" id="PF01381">
    <property type="entry name" value="HTH_3"/>
    <property type="match status" value="1"/>
</dbReference>
<dbReference type="Gene3D" id="1.10.260.40">
    <property type="entry name" value="lambda repressor-like DNA-binding domains"/>
    <property type="match status" value="1"/>
</dbReference>
<evidence type="ECO:0000313" key="2">
    <source>
        <dbReference type="EMBL" id="PZD70166.1"/>
    </source>
</evidence>
<dbReference type="InterPro" id="IPR001387">
    <property type="entry name" value="Cro/C1-type_HTH"/>
</dbReference>
<feature type="domain" description="HTH cro/C1-type" evidence="1">
    <location>
        <begin position="22"/>
        <end position="75"/>
    </location>
</feature>
<dbReference type="AlphaFoldDB" id="A0A2W1J7I7"/>
<evidence type="ECO:0000313" key="3">
    <source>
        <dbReference type="Proteomes" id="UP000248857"/>
    </source>
</evidence>
<keyword evidence="3" id="KW-1185">Reference proteome</keyword>
<accession>A0A2W1J7I7</accession>
<dbReference type="OrthoDB" id="562953at2"/>
<dbReference type="EMBL" id="PQWO01000057">
    <property type="protein sequence ID" value="PZD70166.1"/>
    <property type="molecule type" value="Genomic_DNA"/>
</dbReference>